<name>A0A099CWY6_9GAMM</name>
<dbReference type="EMBL" id="JROI01000010">
    <property type="protein sequence ID" value="KGI78264.1"/>
    <property type="molecule type" value="Genomic_DNA"/>
</dbReference>
<keyword evidence="3" id="KW-1185">Reference proteome</keyword>
<dbReference type="Proteomes" id="UP000029708">
    <property type="component" value="Unassembled WGS sequence"/>
</dbReference>
<dbReference type="Proteomes" id="UP000560000">
    <property type="component" value="Unassembled WGS sequence"/>
</dbReference>
<dbReference type="HOGENOM" id="CLU_556446_0_0_6"/>
<evidence type="ECO:0000313" key="4">
    <source>
        <dbReference type="Proteomes" id="UP000560000"/>
    </source>
</evidence>
<proteinExistence type="predicted"/>
<organism evidence="1 3">
    <name type="scientific">Oleiagrimonas soli</name>
    <dbReference type="NCBI Taxonomy" id="1543381"/>
    <lineage>
        <taxon>Bacteria</taxon>
        <taxon>Pseudomonadati</taxon>
        <taxon>Pseudomonadota</taxon>
        <taxon>Gammaproteobacteria</taxon>
        <taxon>Lysobacterales</taxon>
        <taxon>Rhodanobacteraceae</taxon>
        <taxon>Oleiagrimonas</taxon>
    </lineage>
</organism>
<comment type="caution">
    <text evidence="1">The sequence shown here is derived from an EMBL/GenBank/DDBJ whole genome shotgun (WGS) entry which is preliminary data.</text>
</comment>
<accession>A0A099CWY6</accession>
<evidence type="ECO:0000313" key="1">
    <source>
        <dbReference type="EMBL" id="KGI78264.1"/>
    </source>
</evidence>
<dbReference type="AlphaFoldDB" id="A0A099CWY6"/>
<evidence type="ECO:0008006" key="5">
    <source>
        <dbReference type="Google" id="ProtNLM"/>
    </source>
</evidence>
<evidence type="ECO:0000313" key="2">
    <source>
        <dbReference type="EMBL" id="MBB6183257.1"/>
    </source>
</evidence>
<dbReference type="RefSeq" id="WP_043100900.1">
    <property type="nucleotide sequence ID" value="NZ_JACHET010000001.1"/>
</dbReference>
<evidence type="ECO:0000313" key="3">
    <source>
        <dbReference type="Proteomes" id="UP000029708"/>
    </source>
</evidence>
<sequence length="496" mass="52674">MTTSDHSDDLVERIFAYDVLKDLDRAALLKARDASQPIEKLNAPLLVQRNGVVQQDSRITQIPKQGIVIDTPGSYTFAGDLTWTPEPSACAAITIVCSDVILDLGGFSLTANIEDNQHQIVGILIHGAEELSAVTVRNGVLADMCFYGIHAHGVEGLSIENVTIDGLSFANLDVRFMTPAGIHVNTARNLNIAHCTVQNLDVTADGSAGIQVLNTQGGNVRSCLLSQFVNHDGAVQGYSYLKSENIATTNCVSSHFQSHFNGNILTMGHTVLGFVPILCMNLIYENCSAANMTGCCDDCHGMSVFIDALVVVNNFTASGITDGVAASNSGAKATGLEVYGAAVSLNNCAVSNITAIRPQDKQGAGFSAWGYAIKFNGCVASQVIAVDEHGQTSHALGYGVGFGWAPDPRPVFRDVGAVKVEYTDCMASDCQVGFDTWFHIDSTWTRTRFANCEIGMLVEPGGKRTLSANPCSECNPPLKTVLTNIAHGNTYPGSGS</sequence>
<gene>
    <name evidence="2" type="ORF">HNQ86_000602</name>
    <name evidence="1" type="ORF">LF63_0108055</name>
</gene>
<dbReference type="OrthoDB" id="5480963at2"/>
<reference evidence="1 3" key="1">
    <citation type="submission" date="2014-09" db="EMBL/GenBank/DDBJ databases">
        <title>Xanthomonadaceae 3.5X direct submission.</title>
        <authorList>
            <person name="Fang T."/>
            <person name="Wang H."/>
        </authorList>
    </citation>
    <scope>NUCLEOTIDE SEQUENCE [LARGE SCALE GENOMIC DNA]</scope>
    <source>
        <strain evidence="1 3">3.5X</strain>
    </source>
</reference>
<protein>
    <recommendedName>
        <fullName evidence="5">Right handed beta helix domain-containing protein</fullName>
    </recommendedName>
</protein>
<reference evidence="2 4" key="2">
    <citation type="submission" date="2020-08" db="EMBL/GenBank/DDBJ databases">
        <title>Genomic Encyclopedia of Type Strains, Phase IV (KMG-IV): sequencing the most valuable type-strain genomes for metagenomic binning, comparative biology and taxonomic classification.</title>
        <authorList>
            <person name="Goeker M."/>
        </authorList>
    </citation>
    <scope>NUCLEOTIDE SEQUENCE [LARGE SCALE GENOMIC DNA]</scope>
    <source>
        <strain evidence="2 4">DSM 107085</strain>
    </source>
</reference>
<dbReference type="InterPro" id="IPR011050">
    <property type="entry name" value="Pectin_lyase_fold/virulence"/>
</dbReference>
<dbReference type="EMBL" id="JACHET010000001">
    <property type="protein sequence ID" value="MBB6183257.1"/>
    <property type="molecule type" value="Genomic_DNA"/>
</dbReference>
<dbReference type="SUPFAM" id="SSF51126">
    <property type="entry name" value="Pectin lyase-like"/>
    <property type="match status" value="1"/>
</dbReference>